<accession>A0ACB5T4Y5</accession>
<gene>
    <name evidence="1" type="ORF">Amon02_000485900</name>
</gene>
<comment type="caution">
    <text evidence="1">The sequence shown here is derived from an EMBL/GenBank/DDBJ whole genome shotgun (WGS) entry which is preliminary data.</text>
</comment>
<keyword evidence="2" id="KW-1185">Reference proteome</keyword>
<name>A0ACB5T4Y5_AMBMO</name>
<dbReference type="EMBL" id="BSXS01003447">
    <property type="protein sequence ID" value="GME81300.1"/>
    <property type="molecule type" value="Genomic_DNA"/>
</dbReference>
<dbReference type="Proteomes" id="UP001165064">
    <property type="component" value="Unassembled WGS sequence"/>
</dbReference>
<evidence type="ECO:0000313" key="1">
    <source>
        <dbReference type="EMBL" id="GME81300.1"/>
    </source>
</evidence>
<proteinExistence type="predicted"/>
<protein>
    <submittedName>
        <fullName evidence="1">Unnamed protein product</fullName>
    </submittedName>
</protein>
<organism evidence="1 2">
    <name type="scientific">Ambrosiozyma monospora</name>
    <name type="common">Yeast</name>
    <name type="synonym">Endomycopsis monosporus</name>
    <dbReference type="NCBI Taxonomy" id="43982"/>
    <lineage>
        <taxon>Eukaryota</taxon>
        <taxon>Fungi</taxon>
        <taxon>Dikarya</taxon>
        <taxon>Ascomycota</taxon>
        <taxon>Saccharomycotina</taxon>
        <taxon>Pichiomycetes</taxon>
        <taxon>Pichiales</taxon>
        <taxon>Pichiaceae</taxon>
        <taxon>Ambrosiozyma</taxon>
    </lineage>
</organism>
<reference evidence="1" key="1">
    <citation type="submission" date="2023-04" db="EMBL/GenBank/DDBJ databases">
        <title>Ambrosiozyma monospora NBRC 10751.</title>
        <authorList>
            <person name="Ichikawa N."/>
            <person name="Sato H."/>
            <person name="Tonouchi N."/>
        </authorList>
    </citation>
    <scope>NUCLEOTIDE SEQUENCE</scope>
    <source>
        <strain evidence="1">NBRC 10751</strain>
    </source>
</reference>
<sequence length="568" mass="64011">MDHQISPTSLITPPIPVSSSTSAPPIPVSSSTSIPHIPVAGTTSIPPIPVSDVTSVPPIPSTTKSILDGEPNLSAPSSDNEAPENISDEANTALDHHNSLPDIDPGFDDDNNYYGGDDDADDFDIFEQDQPAHIFEDDDHRDPEYITDAEDEPGGVEDEANVDIESEVEARAGDESEDEPMNDLAGETTQLEKHVTKSKAKPARKPKNLTKSLRATKPKKVKISKTPKMTVPKQKKPKKQKPPKPPKVPKPPKPPREKKAPPLLRPVNPERPKILRTNRLDFMFHAIEQYLPDKNPIQMKPEVLSRLYKPPKFKIFEEYDHHEHVYTPPASPVPAPVSLKSIAESGNHNEDQEENKETQDKDDDVTMVSKEEVPNNNNRPMLSPEAAKRQAINLDQFFFDFTVQLYKKCCSDEVDPCWFLHELEYNYIKSHLTEFEYQEIPPLSFKKRQGISFDITNGNQATNVQEMPLRVAVYGLRRLTVFKSSDEYKSQFKTLIDRVVPANLVDKRVEFLNSVVTDGVDLFFCRETEVINQAMASTKGKKLWRSGGYWRKKAYLVDDVEKALFSPD</sequence>
<evidence type="ECO:0000313" key="2">
    <source>
        <dbReference type="Proteomes" id="UP001165064"/>
    </source>
</evidence>